<dbReference type="PANTHER" id="PTHR30336">
    <property type="entry name" value="INNER MEMBRANE PROTEIN, PROBABLE PERMEASE"/>
    <property type="match status" value="1"/>
</dbReference>
<dbReference type="OrthoDB" id="9782395at2"/>
<feature type="transmembrane region" description="Helical" evidence="1">
    <location>
        <begin position="20"/>
        <end position="41"/>
    </location>
</feature>
<dbReference type="AlphaFoldDB" id="A0A5C6AWK7"/>
<evidence type="ECO:0000259" key="2">
    <source>
        <dbReference type="Pfam" id="PF02698"/>
    </source>
</evidence>
<sequence length="301" mass="31299">MNQPSASESSSGVSAVGSVVSGLLVAGIVAALIVGATWSINGRGMAVRTATDLALPVGLLWLFFIAVTVGLWRSGFRKSAGFALLITLFFSLLFNVRFASAVMQSLEYPPQPDLLTLDSGVKLELDAVVTLGGSAAANRFGVPELGGDGQRLLLAAQLWHAGVAKKIICTGSSPTDDMPPSEISRTILESIGVPADVIIEIEGENTAGEMKNLKALLNQAGSNGLKQANAEPRIGLITSAFHLPRAMRLAESEGLELEPLPCAFAGQAPGAFSPREFIPSAGAGKTMSIAIKEYLARLAGQ</sequence>
<dbReference type="GO" id="GO:0043164">
    <property type="term" value="P:Gram-negative-bacterium-type cell wall biogenesis"/>
    <property type="evidence" value="ECO:0007669"/>
    <property type="project" value="TreeGrafter"/>
</dbReference>
<dbReference type="CDD" id="cd06259">
    <property type="entry name" value="YdcF-like"/>
    <property type="match status" value="1"/>
</dbReference>
<feature type="transmembrane region" description="Helical" evidence="1">
    <location>
        <begin position="53"/>
        <end position="73"/>
    </location>
</feature>
<evidence type="ECO:0000313" key="3">
    <source>
        <dbReference type="EMBL" id="TWU02504.1"/>
    </source>
</evidence>
<keyword evidence="4" id="KW-1185">Reference proteome</keyword>
<comment type="caution">
    <text evidence="3">The sequence shown here is derived from an EMBL/GenBank/DDBJ whole genome shotgun (WGS) entry which is preliminary data.</text>
</comment>
<dbReference type="InterPro" id="IPR014729">
    <property type="entry name" value="Rossmann-like_a/b/a_fold"/>
</dbReference>
<keyword evidence="1" id="KW-0812">Transmembrane</keyword>
<reference evidence="3 4" key="1">
    <citation type="submission" date="2019-02" db="EMBL/GenBank/DDBJ databases">
        <title>Deep-cultivation of Planctomycetes and their phenomic and genomic characterization uncovers novel biology.</title>
        <authorList>
            <person name="Wiegand S."/>
            <person name="Jogler M."/>
            <person name="Boedeker C."/>
            <person name="Pinto D."/>
            <person name="Vollmers J."/>
            <person name="Rivas-Marin E."/>
            <person name="Kohn T."/>
            <person name="Peeters S.H."/>
            <person name="Heuer A."/>
            <person name="Rast P."/>
            <person name="Oberbeckmann S."/>
            <person name="Bunk B."/>
            <person name="Jeske O."/>
            <person name="Meyerdierks A."/>
            <person name="Storesund J.E."/>
            <person name="Kallscheuer N."/>
            <person name="Luecker S."/>
            <person name="Lage O.M."/>
            <person name="Pohl T."/>
            <person name="Merkel B.J."/>
            <person name="Hornburger P."/>
            <person name="Mueller R.-W."/>
            <person name="Bruemmer F."/>
            <person name="Labrenz M."/>
            <person name="Spormann A.M."/>
            <person name="Op Den Camp H."/>
            <person name="Overmann J."/>
            <person name="Amann R."/>
            <person name="Jetten M.S.M."/>
            <person name="Mascher T."/>
            <person name="Medema M.H."/>
            <person name="Devos D.P."/>
            <person name="Kaster A.-K."/>
            <person name="Ovreas L."/>
            <person name="Rohde M."/>
            <person name="Galperin M.Y."/>
            <person name="Jogler C."/>
        </authorList>
    </citation>
    <scope>NUCLEOTIDE SEQUENCE [LARGE SCALE GENOMIC DNA]</scope>
    <source>
        <strain evidence="3 4">Pla52n</strain>
    </source>
</reference>
<dbReference type="RefSeq" id="WP_146520821.1">
    <property type="nucleotide sequence ID" value="NZ_CP151726.1"/>
</dbReference>
<dbReference type="Pfam" id="PF02698">
    <property type="entry name" value="DUF218"/>
    <property type="match status" value="1"/>
</dbReference>
<dbReference type="InterPro" id="IPR051599">
    <property type="entry name" value="Cell_Envelope_Assoc"/>
</dbReference>
<proteinExistence type="predicted"/>
<dbReference type="PANTHER" id="PTHR30336:SF4">
    <property type="entry name" value="ENVELOPE BIOGENESIS FACTOR ELYC"/>
    <property type="match status" value="1"/>
</dbReference>
<evidence type="ECO:0000256" key="1">
    <source>
        <dbReference type="SAM" id="Phobius"/>
    </source>
</evidence>
<gene>
    <name evidence="3" type="ORF">Pla52n_35540</name>
</gene>
<keyword evidence="1" id="KW-1133">Transmembrane helix</keyword>
<dbReference type="InterPro" id="IPR003848">
    <property type="entry name" value="DUF218"/>
</dbReference>
<dbReference type="GO" id="GO:0005886">
    <property type="term" value="C:plasma membrane"/>
    <property type="evidence" value="ECO:0007669"/>
    <property type="project" value="TreeGrafter"/>
</dbReference>
<feature type="transmembrane region" description="Helical" evidence="1">
    <location>
        <begin position="79"/>
        <end position="96"/>
    </location>
</feature>
<name>A0A5C6AWK7_9BACT</name>
<protein>
    <recommendedName>
        <fullName evidence="2">DUF218 domain-containing protein</fullName>
    </recommendedName>
</protein>
<dbReference type="GO" id="GO:0000270">
    <property type="term" value="P:peptidoglycan metabolic process"/>
    <property type="evidence" value="ECO:0007669"/>
    <property type="project" value="TreeGrafter"/>
</dbReference>
<accession>A0A5C6AWK7</accession>
<keyword evidence="1" id="KW-0472">Membrane</keyword>
<dbReference type="Gene3D" id="3.40.50.620">
    <property type="entry name" value="HUPs"/>
    <property type="match status" value="1"/>
</dbReference>
<feature type="domain" description="DUF218" evidence="2">
    <location>
        <begin position="126"/>
        <end position="296"/>
    </location>
</feature>
<dbReference type="Proteomes" id="UP000320176">
    <property type="component" value="Unassembled WGS sequence"/>
</dbReference>
<organism evidence="3 4">
    <name type="scientific">Stieleria varia</name>
    <dbReference type="NCBI Taxonomy" id="2528005"/>
    <lineage>
        <taxon>Bacteria</taxon>
        <taxon>Pseudomonadati</taxon>
        <taxon>Planctomycetota</taxon>
        <taxon>Planctomycetia</taxon>
        <taxon>Pirellulales</taxon>
        <taxon>Pirellulaceae</taxon>
        <taxon>Stieleria</taxon>
    </lineage>
</organism>
<dbReference type="EMBL" id="SJPN01000004">
    <property type="protein sequence ID" value="TWU02504.1"/>
    <property type="molecule type" value="Genomic_DNA"/>
</dbReference>
<evidence type="ECO:0000313" key="4">
    <source>
        <dbReference type="Proteomes" id="UP000320176"/>
    </source>
</evidence>